<feature type="domain" description="Zinc-ribbon" evidence="2">
    <location>
        <begin position="3"/>
        <end position="24"/>
    </location>
</feature>
<dbReference type="Pfam" id="PF13240">
    <property type="entry name" value="Zn_Ribbon_1"/>
    <property type="match status" value="1"/>
</dbReference>
<protein>
    <submittedName>
        <fullName evidence="3">Zinc-ribbon domain-containing protein</fullName>
    </submittedName>
</protein>
<proteinExistence type="predicted"/>
<organism evidence="3 4">
    <name type="scientific">Butyrivibrio fibrisolvens DSM 3071</name>
    <dbReference type="NCBI Taxonomy" id="1121131"/>
    <lineage>
        <taxon>Bacteria</taxon>
        <taxon>Bacillati</taxon>
        <taxon>Bacillota</taxon>
        <taxon>Clostridia</taxon>
        <taxon>Lachnospirales</taxon>
        <taxon>Lachnospiraceae</taxon>
        <taxon>Butyrivibrio</taxon>
    </lineage>
</organism>
<reference evidence="4" key="1">
    <citation type="submission" date="2016-11" db="EMBL/GenBank/DDBJ databases">
        <authorList>
            <person name="Varghese N."/>
            <person name="Submissions S."/>
        </authorList>
    </citation>
    <scope>NUCLEOTIDE SEQUENCE [LARGE SCALE GENOMIC DNA]</scope>
    <source>
        <strain evidence="4">DSM 3071</strain>
    </source>
</reference>
<dbReference type="GeneID" id="89509471"/>
<dbReference type="RefSeq" id="WP_073385336.1">
    <property type="nucleotide sequence ID" value="NZ_FQXK01000004.1"/>
</dbReference>
<dbReference type="OrthoDB" id="2001005at2"/>
<gene>
    <name evidence="3" type="ORF">SAMN02745229_00565</name>
</gene>
<evidence type="ECO:0000256" key="1">
    <source>
        <dbReference type="SAM" id="Phobius"/>
    </source>
</evidence>
<keyword evidence="1" id="KW-0812">Transmembrane</keyword>
<keyword evidence="4" id="KW-1185">Reference proteome</keyword>
<evidence type="ECO:0000313" key="3">
    <source>
        <dbReference type="EMBL" id="SHH48893.1"/>
    </source>
</evidence>
<dbReference type="STRING" id="1121131.SAMN02745229_00565"/>
<dbReference type="Proteomes" id="UP000184278">
    <property type="component" value="Unassembled WGS sequence"/>
</dbReference>
<keyword evidence="1" id="KW-0472">Membrane</keyword>
<evidence type="ECO:0000313" key="4">
    <source>
        <dbReference type="Proteomes" id="UP000184278"/>
    </source>
</evidence>
<accession>A0A1M5TEX6</accession>
<dbReference type="InterPro" id="IPR026870">
    <property type="entry name" value="Zinc_ribbon_dom"/>
</dbReference>
<sequence length="483" mass="54663">MKKCLKCGNELLDNAMFCPKCGTKQNGGADSNSQVNGAANSTVNSQVNSTVNTQMNGQKISPVNSQIDKLSKKTGKSRNYIIGLVACIIAAIVVVSLVTSGLSKRKTYKPLKDDLGDDLFSGTIQIDDTVYEFPCKVSEFLDNGWKSDDHVKTVESHFDKNCTLIKNGRAFSITFENFDDYPIAFEDCYITGFSWDNHQNDKEKEKNLDYPDIFFPGGVGTNTSLDKMADFVETLDEENVLTDYETPSNHLYHYEFEESSEESRINYHIEYQTEKEEIMHTLWFHIYLYDTTDLKGADEADPEISDEVPSEIADYELPDELGDNFTSGRFELDGVVYEIGSPLSNFFDNGWELTYVQGECRTYLEPSEYGKVIITKGEDKIYLNAKNISDKTVAVENCVLDGITSYNFLSKADFALPGDITNESSKEEVEDMMDDLGVEYEKVDSSDWSYYFSKDNIDFYITGDTEEPEEGLSIDINYEERDK</sequence>
<feature type="transmembrane region" description="Helical" evidence="1">
    <location>
        <begin position="80"/>
        <end position="102"/>
    </location>
</feature>
<dbReference type="EMBL" id="FQXK01000004">
    <property type="protein sequence ID" value="SHH48893.1"/>
    <property type="molecule type" value="Genomic_DNA"/>
</dbReference>
<evidence type="ECO:0000259" key="2">
    <source>
        <dbReference type="Pfam" id="PF13240"/>
    </source>
</evidence>
<keyword evidence="1" id="KW-1133">Transmembrane helix</keyword>
<dbReference type="AlphaFoldDB" id="A0A1M5TEX6"/>
<name>A0A1M5TEX6_BUTFI</name>